<evidence type="ECO:0000313" key="5">
    <source>
        <dbReference type="Proteomes" id="UP000281549"/>
    </source>
</evidence>
<accession>A0A075AQM3</accession>
<proteinExistence type="predicted"/>
<name>A0A075AQM3_ROZAC</name>
<reference evidence="3" key="3">
    <citation type="submission" date="2018-08" db="EMBL/GenBank/DDBJ databases">
        <title>Leveraging single-cell genomics to expand the Fungal Tree of Life.</title>
        <authorList>
            <consortium name="DOE Joint Genome Institute"/>
            <person name="Ahrendt S.R."/>
            <person name="Quandt C.A."/>
            <person name="Ciobanu D."/>
            <person name="Clum A."/>
            <person name="Salamov A."/>
            <person name="Andreopoulos B."/>
            <person name="Cheng J.-F."/>
            <person name="Woyke T."/>
            <person name="Pelin A."/>
            <person name="Henrissat B."/>
            <person name="Reynolds N."/>
            <person name="Benny G.L."/>
            <person name="Smith M.E."/>
            <person name="James T.Y."/>
            <person name="Grigoriev I.V."/>
        </authorList>
    </citation>
    <scope>NUCLEOTIDE SEQUENCE</scope>
    <source>
        <strain evidence="3">CSF55</strain>
    </source>
</reference>
<dbReference type="EMBL" id="ML005864">
    <property type="protein sequence ID" value="RKP17391.1"/>
    <property type="molecule type" value="Genomic_DNA"/>
</dbReference>
<evidence type="ECO:0000313" key="2">
    <source>
        <dbReference type="EMBL" id="EPZ32470.1"/>
    </source>
</evidence>
<protein>
    <recommendedName>
        <fullName evidence="6">Metallothionein</fullName>
    </recommendedName>
</protein>
<keyword evidence="4" id="KW-1185">Reference proteome</keyword>
<dbReference type="HOGENOM" id="CLU_2623375_0_0_1"/>
<dbReference type="Proteomes" id="UP000030755">
    <property type="component" value="Unassembled WGS sequence"/>
</dbReference>
<evidence type="ECO:0000313" key="3">
    <source>
        <dbReference type="EMBL" id="RKP17391.1"/>
    </source>
</evidence>
<keyword evidence="1" id="KW-0472">Membrane</keyword>
<evidence type="ECO:0000256" key="1">
    <source>
        <dbReference type="SAM" id="Phobius"/>
    </source>
</evidence>
<dbReference type="AlphaFoldDB" id="A0A075AQM3"/>
<dbReference type="Proteomes" id="UP000281549">
    <property type="component" value="Unassembled WGS sequence"/>
</dbReference>
<organism evidence="2 4">
    <name type="scientific">Rozella allomycis (strain CSF55)</name>
    <dbReference type="NCBI Taxonomy" id="988480"/>
    <lineage>
        <taxon>Eukaryota</taxon>
        <taxon>Fungi</taxon>
        <taxon>Fungi incertae sedis</taxon>
        <taxon>Cryptomycota</taxon>
        <taxon>Cryptomycota incertae sedis</taxon>
        <taxon>Rozella</taxon>
    </lineage>
</organism>
<keyword evidence="1" id="KW-0812">Transmembrane</keyword>
<reference evidence="2 4" key="1">
    <citation type="journal article" date="2013" name="Curr. Biol.">
        <title>Shared signatures of parasitism and phylogenomics unite Cryptomycota and microsporidia.</title>
        <authorList>
            <person name="James T.Y."/>
            <person name="Pelin A."/>
            <person name="Bonen L."/>
            <person name="Ahrendt S."/>
            <person name="Sain D."/>
            <person name="Corradi N."/>
            <person name="Stajich J.E."/>
        </authorList>
    </citation>
    <scope>NUCLEOTIDE SEQUENCE [LARGE SCALE GENOMIC DNA]</scope>
    <source>
        <strain evidence="2">CSF55</strain>
        <strain evidence="2">CSF55</strain>
    </source>
</reference>
<sequence>MDQTKSCCADSDCCKTGCNCTDGECGKGGCQCSEKKCGNAWCCKKIFHTCIGHCVTPFVMGCLAGAAFVFLYKEKCKN</sequence>
<evidence type="ECO:0000313" key="4">
    <source>
        <dbReference type="Proteomes" id="UP000030755"/>
    </source>
</evidence>
<reference evidence="5" key="2">
    <citation type="journal article" date="2018" name="Nat. Microbiol.">
        <title>Leveraging single-cell genomics to expand the fungal tree of life.</title>
        <authorList>
            <person name="Ahrendt S.R."/>
            <person name="Quandt C.A."/>
            <person name="Ciobanu D."/>
            <person name="Clum A."/>
            <person name="Salamov A."/>
            <person name="Andreopoulos B."/>
            <person name="Cheng J.F."/>
            <person name="Woyke T."/>
            <person name="Pelin A."/>
            <person name="Henrissat B."/>
            <person name="Reynolds N.K."/>
            <person name="Benny G.L."/>
            <person name="Smith M.E."/>
            <person name="James T.Y."/>
            <person name="Grigoriev I.V."/>
        </authorList>
    </citation>
    <scope>NUCLEOTIDE SEQUENCE [LARGE SCALE GENOMIC DNA]</scope>
    <source>
        <strain evidence="5">CSF55</strain>
    </source>
</reference>
<keyword evidence="1" id="KW-1133">Transmembrane helix</keyword>
<feature type="transmembrane region" description="Helical" evidence="1">
    <location>
        <begin position="46"/>
        <end position="72"/>
    </location>
</feature>
<evidence type="ECO:0008006" key="6">
    <source>
        <dbReference type="Google" id="ProtNLM"/>
    </source>
</evidence>
<gene>
    <name evidence="2" type="ORF">O9G_005069</name>
    <name evidence="3" type="ORF">ROZALSC1DRAFT_30796</name>
</gene>
<dbReference type="EMBL" id="KE561153">
    <property type="protein sequence ID" value="EPZ32470.1"/>
    <property type="molecule type" value="Genomic_DNA"/>
</dbReference>